<protein>
    <recommendedName>
        <fullName evidence="1">RNase H type-1 domain-containing protein</fullName>
    </recommendedName>
</protein>
<feature type="domain" description="RNase H type-1" evidence="1">
    <location>
        <begin position="133"/>
        <end position="257"/>
    </location>
</feature>
<dbReference type="Gene3D" id="3.30.420.10">
    <property type="entry name" value="Ribonuclease H-like superfamily/Ribonuclease H"/>
    <property type="match status" value="1"/>
</dbReference>
<dbReference type="InterPro" id="IPR002156">
    <property type="entry name" value="RNaseH_domain"/>
</dbReference>
<dbReference type="Proteomes" id="UP001235939">
    <property type="component" value="Chromosome 06"/>
</dbReference>
<dbReference type="InterPro" id="IPR000477">
    <property type="entry name" value="RT_dom"/>
</dbReference>
<reference evidence="2 3" key="1">
    <citation type="submission" date="2022-01" db="EMBL/GenBank/DDBJ databases">
        <title>A chromosomal length assembly of Cordylochernes scorpioides.</title>
        <authorList>
            <person name="Zeh D."/>
            <person name="Zeh J."/>
        </authorList>
    </citation>
    <scope>NUCLEOTIDE SEQUENCE [LARGE SCALE GENOMIC DNA]</scope>
    <source>
        <strain evidence="2">IN4F17</strain>
        <tissue evidence="2">Whole Body</tissue>
    </source>
</reference>
<dbReference type="SUPFAM" id="SSF53098">
    <property type="entry name" value="Ribonuclease H-like"/>
    <property type="match status" value="1"/>
</dbReference>
<keyword evidence="3" id="KW-1185">Reference proteome</keyword>
<dbReference type="InterPro" id="IPR012337">
    <property type="entry name" value="RNaseH-like_sf"/>
</dbReference>
<sequence>MELRRLTRENRGLAPLVTKRLYKAGFERIICYAASENNSLTHKILSSAQRPFALAICRGYNTLSTDAALVLSGLVPINNILTLESKRAELIPQALIWIQIPLQNRLTHPSTMRSTSLPMINPFQTHHLLPSTLTAQSLMMVVGAGWCLYSRNIPLLKKSYILREENSVFQAECLAIYKALEWFLEQPHQSITLASDSLSSLESLASPYTKSWSVMRNKILVNNIINSGKTVSFHWVKAHVGLEGNEMADSLARLAFKYPAPYVPIPTPKSWFKYSAAKKRSQIGKHLGMPPSRADRIYSSSALNSILTGHGPFSNYFQRFKIKTPSPAGADTRTLTLTISFWRVLFWTRADQGDARAFDAYIVPGFEPNFYSVAKGRGRKGLLAYIVPGFVSDKPNFSICPSVAKWGGERSMPALTIHPRGEWRGNLKLLGLRSVCAPLGASLPCAKIAPVLGIPRQIESGVPQGSILSPILFNLYINDIPHIPQCRQALFADHTALLSSSRSPDILISRLQNYLDIICNWCDKWKLNLNPKKSQAIIFPPRDSFKFTPRTNLIIYSSPINWTQQVKYLGVTFDSKLKFTSHVKDIIRKSKIAKASLSNMFSSKSGLSVNQKFTLYRSCILPIVTYALPVWFKYITLTDRKRIDAFMRICLRSTVNAPFNLSNAILKQDLNQP</sequence>
<dbReference type="SUPFAM" id="SSF56672">
    <property type="entry name" value="DNA/RNA polymerases"/>
    <property type="match status" value="1"/>
</dbReference>
<dbReference type="PANTHER" id="PTHR33332">
    <property type="entry name" value="REVERSE TRANSCRIPTASE DOMAIN-CONTAINING PROTEIN"/>
    <property type="match status" value="1"/>
</dbReference>
<dbReference type="PROSITE" id="PS50879">
    <property type="entry name" value="RNASE_H_1"/>
    <property type="match status" value="1"/>
</dbReference>
<proteinExistence type="predicted"/>
<dbReference type="EMBL" id="CP092868">
    <property type="protein sequence ID" value="UYV69322.1"/>
    <property type="molecule type" value="Genomic_DNA"/>
</dbReference>
<evidence type="ECO:0000313" key="2">
    <source>
        <dbReference type="EMBL" id="UYV69322.1"/>
    </source>
</evidence>
<name>A0ABY6KLT1_9ARAC</name>
<evidence type="ECO:0000313" key="3">
    <source>
        <dbReference type="Proteomes" id="UP001235939"/>
    </source>
</evidence>
<dbReference type="InterPro" id="IPR036397">
    <property type="entry name" value="RNaseH_sf"/>
</dbReference>
<organism evidence="2 3">
    <name type="scientific">Cordylochernes scorpioides</name>
    <dbReference type="NCBI Taxonomy" id="51811"/>
    <lineage>
        <taxon>Eukaryota</taxon>
        <taxon>Metazoa</taxon>
        <taxon>Ecdysozoa</taxon>
        <taxon>Arthropoda</taxon>
        <taxon>Chelicerata</taxon>
        <taxon>Arachnida</taxon>
        <taxon>Pseudoscorpiones</taxon>
        <taxon>Cheliferoidea</taxon>
        <taxon>Chernetidae</taxon>
        <taxon>Cordylochernes</taxon>
    </lineage>
</organism>
<dbReference type="Pfam" id="PF00078">
    <property type="entry name" value="RVT_1"/>
    <property type="match status" value="1"/>
</dbReference>
<dbReference type="InterPro" id="IPR043502">
    <property type="entry name" value="DNA/RNA_pol_sf"/>
</dbReference>
<evidence type="ECO:0000259" key="1">
    <source>
        <dbReference type="PROSITE" id="PS50879"/>
    </source>
</evidence>
<accession>A0ABY6KLT1</accession>
<gene>
    <name evidence="2" type="ORF">LAZ67_6003243</name>
</gene>
<dbReference type="Pfam" id="PF00075">
    <property type="entry name" value="RNase_H"/>
    <property type="match status" value="1"/>
</dbReference>
<dbReference type="CDD" id="cd09276">
    <property type="entry name" value="Rnase_HI_RT_non_LTR"/>
    <property type="match status" value="1"/>
</dbReference>